<accession>A0A2T2NRZ7</accession>
<name>A0A2T2NRZ7_CORCC</name>
<feature type="compositionally biased region" description="Polar residues" evidence="1">
    <location>
        <begin position="278"/>
        <end position="292"/>
    </location>
</feature>
<feature type="compositionally biased region" description="Basic residues" evidence="1">
    <location>
        <begin position="115"/>
        <end position="128"/>
    </location>
</feature>
<evidence type="ECO:0000313" key="3">
    <source>
        <dbReference type="Proteomes" id="UP000240883"/>
    </source>
</evidence>
<feature type="region of interest" description="Disordered" evidence="1">
    <location>
        <begin position="105"/>
        <end position="134"/>
    </location>
</feature>
<feature type="region of interest" description="Disordered" evidence="1">
    <location>
        <begin position="252"/>
        <end position="292"/>
    </location>
</feature>
<proteinExistence type="predicted"/>
<dbReference type="AlphaFoldDB" id="A0A2T2NRZ7"/>
<feature type="region of interest" description="Disordered" evidence="1">
    <location>
        <begin position="1"/>
        <end position="38"/>
    </location>
</feature>
<feature type="compositionally biased region" description="Polar residues" evidence="1">
    <location>
        <begin position="377"/>
        <end position="390"/>
    </location>
</feature>
<protein>
    <submittedName>
        <fullName evidence="2">Uncharacterized protein</fullName>
    </submittedName>
</protein>
<keyword evidence="3" id="KW-1185">Reference proteome</keyword>
<feature type="region of interest" description="Disordered" evidence="1">
    <location>
        <begin position="377"/>
        <end position="404"/>
    </location>
</feature>
<organism evidence="2 3">
    <name type="scientific">Corynespora cassiicola Philippines</name>
    <dbReference type="NCBI Taxonomy" id="1448308"/>
    <lineage>
        <taxon>Eukaryota</taxon>
        <taxon>Fungi</taxon>
        <taxon>Dikarya</taxon>
        <taxon>Ascomycota</taxon>
        <taxon>Pezizomycotina</taxon>
        <taxon>Dothideomycetes</taxon>
        <taxon>Pleosporomycetidae</taxon>
        <taxon>Pleosporales</taxon>
        <taxon>Corynesporascaceae</taxon>
        <taxon>Corynespora</taxon>
    </lineage>
</organism>
<feature type="compositionally biased region" description="Polar residues" evidence="1">
    <location>
        <begin position="20"/>
        <end position="38"/>
    </location>
</feature>
<feature type="compositionally biased region" description="Polar residues" evidence="1">
    <location>
        <begin position="252"/>
        <end position="264"/>
    </location>
</feature>
<feature type="region of interest" description="Disordered" evidence="1">
    <location>
        <begin position="153"/>
        <end position="174"/>
    </location>
</feature>
<dbReference type="Proteomes" id="UP000240883">
    <property type="component" value="Unassembled WGS sequence"/>
</dbReference>
<reference evidence="2 3" key="1">
    <citation type="journal article" date="2018" name="Front. Microbiol.">
        <title>Genome-Wide Analysis of Corynespora cassiicola Leaf Fall Disease Putative Effectors.</title>
        <authorList>
            <person name="Lopez D."/>
            <person name="Ribeiro S."/>
            <person name="Label P."/>
            <person name="Fumanal B."/>
            <person name="Venisse J.S."/>
            <person name="Kohler A."/>
            <person name="de Oliveira R.R."/>
            <person name="Labutti K."/>
            <person name="Lipzen A."/>
            <person name="Lail K."/>
            <person name="Bauer D."/>
            <person name="Ohm R.A."/>
            <person name="Barry K.W."/>
            <person name="Spatafora J."/>
            <person name="Grigoriev I.V."/>
            <person name="Martin F.M."/>
            <person name="Pujade-Renaud V."/>
        </authorList>
    </citation>
    <scope>NUCLEOTIDE SEQUENCE [LARGE SCALE GENOMIC DNA]</scope>
    <source>
        <strain evidence="2 3">Philippines</strain>
    </source>
</reference>
<evidence type="ECO:0000256" key="1">
    <source>
        <dbReference type="SAM" id="MobiDB-lite"/>
    </source>
</evidence>
<evidence type="ECO:0000313" key="2">
    <source>
        <dbReference type="EMBL" id="PSN68215.1"/>
    </source>
</evidence>
<gene>
    <name evidence="2" type="ORF">BS50DRAFT_587415</name>
</gene>
<sequence length="460" mass="51102">MQHRIVDSGDINEVGWDAQNHGSENMPQESTSTRNTMANKTSKAIDIGNPDDRYNSNPSHCYSKQATVDIFPSGIDFIYSPFSTDTRLLDPEYLGITPCSEFEVRESSHSQSQSHLRRQNAIRKKRANSTRPSTLEPTTIFQKISDLDTVTSSHLQNRSEKAAPSLGRNRPGARAVREKRIFACGTRMQPPSNIDSVSDVQQAATISNITPNGRGHRRSQTTISISPTKALPGLPSTPKSMFKPGSDLLTSYPSQNQETSSEVSIKNPAGNAIPNPRLGSSQDTDIPLSSWSFPAEASGINNAPFGSHDPTEYKAPSTMQCIGELGDAYTQAGVEDEVLAIDWAYWKLNGNSDVDNDSRALELRKFEPKTRDTWTGSLLSHFDNSNSENYPETGEPEPEQSPSWWEIGIKEEQEEVDSLEHEILHTSSEQPERSSRFTKPLNFLKDKLSWKGSKKSKRED</sequence>
<dbReference type="EMBL" id="KZ678134">
    <property type="protein sequence ID" value="PSN68215.1"/>
    <property type="molecule type" value="Genomic_DNA"/>
</dbReference>